<gene>
    <name evidence="1" type="ORF">A2160_05100</name>
</gene>
<sequence length="68" mass="7316">MTELYYERVGTEHDIEVLVGGLGGVEAALKEIIEGGEMIIVEQTGRKEDVGKTIVDPGAQARVFTVVV</sequence>
<dbReference type="STRING" id="1797457.A2160_05100"/>
<comment type="caution">
    <text evidence="1">The sequence shown here is derived from an EMBL/GenBank/DDBJ whole genome shotgun (WGS) entry which is preliminary data.</text>
</comment>
<evidence type="ECO:0000313" key="1">
    <source>
        <dbReference type="EMBL" id="OGD63003.1"/>
    </source>
</evidence>
<reference evidence="1 2" key="1">
    <citation type="journal article" date="2016" name="Nat. Commun.">
        <title>Thousands of microbial genomes shed light on interconnected biogeochemical processes in an aquifer system.</title>
        <authorList>
            <person name="Anantharaman K."/>
            <person name="Brown C.T."/>
            <person name="Hug L.A."/>
            <person name="Sharon I."/>
            <person name="Castelle C.J."/>
            <person name="Probst A.J."/>
            <person name="Thomas B.C."/>
            <person name="Singh A."/>
            <person name="Wilkins M.J."/>
            <person name="Karaoz U."/>
            <person name="Brodie E.L."/>
            <person name="Williams K.H."/>
            <person name="Hubbard S.S."/>
            <person name="Banfield J.F."/>
        </authorList>
    </citation>
    <scope>NUCLEOTIDE SEQUENCE [LARGE SCALE GENOMIC DNA]</scope>
</reference>
<proteinExistence type="predicted"/>
<organism evidence="1 2">
    <name type="scientific">Candidatus Beckwithbacteria bacterium RBG_13_42_9</name>
    <dbReference type="NCBI Taxonomy" id="1797457"/>
    <lineage>
        <taxon>Bacteria</taxon>
        <taxon>Candidatus Beckwithiibacteriota</taxon>
    </lineage>
</organism>
<dbReference type="AlphaFoldDB" id="A0A1F5E6K1"/>
<accession>A0A1F5E6K1</accession>
<protein>
    <submittedName>
        <fullName evidence="1">Uncharacterized protein</fullName>
    </submittedName>
</protein>
<dbReference type="EMBL" id="MEZK01000013">
    <property type="protein sequence ID" value="OGD63003.1"/>
    <property type="molecule type" value="Genomic_DNA"/>
</dbReference>
<name>A0A1F5E6K1_9BACT</name>
<dbReference type="Proteomes" id="UP000177006">
    <property type="component" value="Unassembled WGS sequence"/>
</dbReference>
<evidence type="ECO:0000313" key="2">
    <source>
        <dbReference type="Proteomes" id="UP000177006"/>
    </source>
</evidence>